<feature type="region of interest" description="Disordered" evidence="1">
    <location>
        <begin position="1"/>
        <end position="39"/>
    </location>
</feature>
<accession>A0A1X1D046</accession>
<dbReference type="STRING" id="1076551.HA48_18600"/>
<evidence type="ECO:0000256" key="1">
    <source>
        <dbReference type="SAM" id="MobiDB-lite"/>
    </source>
</evidence>
<keyword evidence="3" id="KW-1185">Reference proteome</keyword>
<dbReference type="Proteomes" id="UP000193104">
    <property type="component" value="Unassembled WGS sequence"/>
</dbReference>
<feature type="compositionally biased region" description="Basic and acidic residues" evidence="1">
    <location>
        <begin position="26"/>
        <end position="35"/>
    </location>
</feature>
<dbReference type="EMBL" id="MLFS01000067">
    <property type="protein sequence ID" value="ORM69911.1"/>
    <property type="molecule type" value="Genomic_DNA"/>
</dbReference>
<comment type="caution">
    <text evidence="2">The sequence shown here is derived from an EMBL/GenBank/DDBJ whole genome shotgun (WGS) entry which is preliminary data.</text>
</comment>
<dbReference type="AlphaFoldDB" id="A0A1X1D046"/>
<evidence type="ECO:0000313" key="3">
    <source>
        <dbReference type="Proteomes" id="UP000193104"/>
    </source>
</evidence>
<feature type="compositionally biased region" description="Polar residues" evidence="1">
    <location>
        <begin position="1"/>
        <end position="23"/>
    </location>
</feature>
<protein>
    <submittedName>
        <fullName evidence="2">Uncharacterized protein</fullName>
    </submittedName>
</protein>
<sequence>MNNTPISHNNFSQSINNTETQSLGDKANDLEESRKNAKLNQDLNRATTLVSGIQSAKITF</sequence>
<dbReference type="RefSeq" id="WP_128602689.1">
    <property type="nucleotide sequence ID" value="NZ_MLFS01000067.1"/>
</dbReference>
<reference evidence="2 3" key="1">
    <citation type="journal article" date="2017" name="Antonie Van Leeuwenhoek">
        <title>Phylogenomic resolution of the bacterial genus Pantoea and its relationship with Erwinia and Tatumella.</title>
        <authorList>
            <person name="Palmer M."/>
            <person name="Steenkamp E.T."/>
            <person name="Coetzee M.P."/>
            <person name="Chan W.Y."/>
            <person name="van Zyl E."/>
            <person name="De Maayer P."/>
            <person name="Coutinho T.A."/>
            <person name="Blom J."/>
            <person name="Smits T.H."/>
            <person name="Duffy B."/>
            <person name="Venter S.N."/>
        </authorList>
    </citation>
    <scope>NUCLEOTIDE SEQUENCE [LARGE SCALE GENOMIC DNA]</scope>
    <source>
        <strain evidence="2 3">LMG 26277</strain>
    </source>
</reference>
<proteinExistence type="predicted"/>
<gene>
    <name evidence="2" type="ORF">HA48_18600</name>
</gene>
<organism evidence="2 3">
    <name type="scientific">Pantoea wallisii</name>
    <dbReference type="NCBI Taxonomy" id="1076551"/>
    <lineage>
        <taxon>Bacteria</taxon>
        <taxon>Pseudomonadati</taxon>
        <taxon>Pseudomonadota</taxon>
        <taxon>Gammaproteobacteria</taxon>
        <taxon>Enterobacterales</taxon>
        <taxon>Erwiniaceae</taxon>
        <taxon>Pantoea</taxon>
    </lineage>
</organism>
<name>A0A1X1D046_9GAMM</name>
<evidence type="ECO:0000313" key="2">
    <source>
        <dbReference type="EMBL" id="ORM69911.1"/>
    </source>
</evidence>